<dbReference type="Gene3D" id="3.30.1220.10">
    <property type="entry name" value="CobW-like, C-terminal domain"/>
    <property type="match status" value="1"/>
</dbReference>
<evidence type="ECO:0000256" key="4">
    <source>
        <dbReference type="ARBA" id="ARBA00034320"/>
    </source>
</evidence>
<dbReference type="Gene3D" id="3.40.50.300">
    <property type="entry name" value="P-loop containing nucleotide triphosphate hydrolases"/>
    <property type="match status" value="1"/>
</dbReference>
<evidence type="ECO:0000313" key="8">
    <source>
        <dbReference type="EMBL" id="CAE0758150.1"/>
    </source>
</evidence>
<feature type="compositionally biased region" description="Basic and acidic residues" evidence="6">
    <location>
        <begin position="364"/>
        <end position="397"/>
    </location>
</feature>
<dbReference type="InterPro" id="IPR027417">
    <property type="entry name" value="P-loop_NTPase"/>
</dbReference>
<dbReference type="Pfam" id="PF07683">
    <property type="entry name" value="CobW_C"/>
    <property type="match status" value="1"/>
</dbReference>
<dbReference type="SUPFAM" id="SSF90002">
    <property type="entry name" value="Hypothetical protein YjiA, C-terminal domain"/>
    <property type="match status" value="1"/>
</dbReference>
<evidence type="ECO:0000256" key="1">
    <source>
        <dbReference type="ARBA" id="ARBA00022741"/>
    </source>
</evidence>
<dbReference type="InterPro" id="IPR003495">
    <property type="entry name" value="CobW/HypB/UreG_nucleotide-bd"/>
</dbReference>
<keyword evidence="3" id="KW-0143">Chaperone</keyword>
<comment type="catalytic activity">
    <reaction evidence="5">
        <text>GTP + H2O = GDP + phosphate + H(+)</text>
        <dbReference type="Rhea" id="RHEA:19669"/>
        <dbReference type="ChEBI" id="CHEBI:15377"/>
        <dbReference type="ChEBI" id="CHEBI:15378"/>
        <dbReference type="ChEBI" id="CHEBI:37565"/>
        <dbReference type="ChEBI" id="CHEBI:43474"/>
        <dbReference type="ChEBI" id="CHEBI:58189"/>
    </reaction>
    <physiologicalReaction direction="left-to-right" evidence="5">
        <dbReference type="Rhea" id="RHEA:19670"/>
    </physiologicalReaction>
</comment>
<dbReference type="PANTHER" id="PTHR13748:SF62">
    <property type="entry name" value="COBW DOMAIN-CONTAINING PROTEIN"/>
    <property type="match status" value="1"/>
</dbReference>
<dbReference type="GO" id="GO:0016787">
    <property type="term" value="F:hydrolase activity"/>
    <property type="evidence" value="ECO:0007669"/>
    <property type="project" value="UniProtKB-KW"/>
</dbReference>
<dbReference type="InterPro" id="IPR051316">
    <property type="entry name" value="Zinc-reg_GTPase_activator"/>
</dbReference>
<dbReference type="PANTHER" id="PTHR13748">
    <property type="entry name" value="COBW-RELATED"/>
    <property type="match status" value="1"/>
</dbReference>
<reference evidence="8" key="1">
    <citation type="submission" date="2021-01" db="EMBL/GenBank/DDBJ databases">
        <authorList>
            <person name="Corre E."/>
            <person name="Pelletier E."/>
            <person name="Niang G."/>
            <person name="Scheremetjew M."/>
            <person name="Finn R."/>
            <person name="Kale V."/>
            <person name="Holt S."/>
            <person name="Cochrane G."/>
            <person name="Meng A."/>
            <person name="Brown T."/>
            <person name="Cohen L."/>
        </authorList>
    </citation>
    <scope>NUCLEOTIDE SEQUENCE</scope>
    <source>
        <strain evidence="8">CCMP645</strain>
    </source>
</reference>
<dbReference type="CDD" id="cd03112">
    <property type="entry name" value="CobW-like"/>
    <property type="match status" value="1"/>
</dbReference>
<sequence>MTQHLPRQHIRLSSMISIADQDKVQLRFKIGDRVECNCGAWTVGTIVKLFYTQSSFPAGKCAPYQIRLDDGRLIYSPADEDRVIRAAGPNAGSPSYEEEEPELPEEEKLPITVVTGFLGAGKTTLVNYILNEQHDKKICVIENEFGAVSIDEALVKENVKAAEELITMDNGCACCTVRGDLVKAFGQLKDRRKNFDLVLLETTGLADPAPVIKTITSDFSLMNNFRIDGVLCLVDCKHILTHLNDKRAEDTVNEAVQQVAFSDRIILNKTDLVTKEELAIVKETINSINSFAELMESQQSRVPMDKLMGLNSFSLERFEEEIKEYDLEEAEECTDANCTDEACTTHGHEHGHHEHGHAEHGHECAEGCKDASHGHAEHGHAEHGHTEHEHSDHGHADKKPKKKKKHDLSGVGSMALKSEVPLRSADFNRFMTKLLQAKAQDLYRSKGVLCFEQEGNKKFVFQGVHEDIQFTEARTEWAEGEPKVSKIVFIGRDLNRDELEASFNACKADPSQRSANTGHKFFS</sequence>
<organism evidence="8">
    <name type="scientific">Chrysotila carterae</name>
    <name type="common">Marine alga</name>
    <name type="synonym">Syracosphaera carterae</name>
    <dbReference type="NCBI Taxonomy" id="13221"/>
    <lineage>
        <taxon>Eukaryota</taxon>
        <taxon>Haptista</taxon>
        <taxon>Haptophyta</taxon>
        <taxon>Prymnesiophyceae</taxon>
        <taxon>Isochrysidales</taxon>
        <taxon>Isochrysidaceae</taxon>
        <taxon>Chrysotila</taxon>
    </lineage>
</organism>
<keyword evidence="1" id="KW-0547">Nucleotide-binding</keyword>
<accession>A0A7S4EX41</accession>
<dbReference type="SMART" id="SM00833">
    <property type="entry name" value="CobW_C"/>
    <property type="match status" value="1"/>
</dbReference>
<protein>
    <recommendedName>
        <fullName evidence="7">CobW C-terminal domain-containing protein</fullName>
    </recommendedName>
</protein>
<evidence type="ECO:0000256" key="3">
    <source>
        <dbReference type="ARBA" id="ARBA00023186"/>
    </source>
</evidence>
<proteinExistence type="inferred from homology"/>
<dbReference type="EMBL" id="HBIZ01017267">
    <property type="protein sequence ID" value="CAE0758150.1"/>
    <property type="molecule type" value="Transcribed_RNA"/>
</dbReference>
<evidence type="ECO:0000256" key="5">
    <source>
        <dbReference type="ARBA" id="ARBA00049117"/>
    </source>
</evidence>
<gene>
    <name evidence="8" type="ORF">PCAR00345_LOCUS10744</name>
</gene>
<keyword evidence="2" id="KW-0378">Hydrolase</keyword>
<dbReference type="SUPFAM" id="SSF52540">
    <property type="entry name" value="P-loop containing nucleoside triphosphate hydrolases"/>
    <property type="match status" value="1"/>
</dbReference>
<dbReference type="Pfam" id="PF02492">
    <property type="entry name" value="cobW"/>
    <property type="match status" value="1"/>
</dbReference>
<feature type="region of interest" description="Disordered" evidence="6">
    <location>
        <begin position="86"/>
        <end position="105"/>
    </location>
</feature>
<feature type="domain" description="CobW C-terminal" evidence="7">
    <location>
        <begin position="411"/>
        <end position="507"/>
    </location>
</feature>
<dbReference type="InterPro" id="IPR011629">
    <property type="entry name" value="CobW-like_C"/>
</dbReference>
<evidence type="ECO:0000256" key="6">
    <source>
        <dbReference type="SAM" id="MobiDB-lite"/>
    </source>
</evidence>
<name>A0A7S4EX41_CHRCT</name>
<feature type="compositionally biased region" description="Acidic residues" evidence="6">
    <location>
        <begin position="96"/>
        <end position="105"/>
    </location>
</feature>
<evidence type="ECO:0000259" key="7">
    <source>
        <dbReference type="SMART" id="SM00833"/>
    </source>
</evidence>
<dbReference type="AlphaFoldDB" id="A0A7S4EX41"/>
<dbReference type="GO" id="GO:0000166">
    <property type="term" value="F:nucleotide binding"/>
    <property type="evidence" value="ECO:0007669"/>
    <property type="project" value="UniProtKB-KW"/>
</dbReference>
<dbReference type="GO" id="GO:0005737">
    <property type="term" value="C:cytoplasm"/>
    <property type="evidence" value="ECO:0007669"/>
    <property type="project" value="TreeGrafter"/>
</dbReference>
<comment type="similarity">
    <text evidence="4">Belongs to the SIMIBI class G3E GTPase family. ZNG1 subfamily.</text>
</comment>
<evidence type="ECO:0000256" key="2">
    <source>
        <dbReference type="ARBA" id="ARBA00022801"/>
    </source>
</evidence>
<feature type="region of interest" description="Disordered" evidence="6">
    <location>
        <begin position="364"/>
        <end position="411"/>
    </location>
</feature>
<dbReference type="InterPro" id="IPR036627">
    <property type="entry name" value="CobW-likC_sf"/>
</dbReference>